<dbReference type="GO" id="GO:0016491">
    <property type="term" value="F:oxidoreductase activity"/>
    <property type="evidence" value="ECO:0007669"/>
    <property type="project" value="UniProtKB-KW"/>
</dbReference>
<comment type="caution">
    <text evidence="3">The sequence shown here is derived from an EMBL/GenBank/DDBJ whole genome shotgun (WGS) entry which is preliminary data.</text>
</comment>
<evidence type="ECO:0000313" key="3">
    <source>
        <dbReference type="EMBL" id="TMI77574.1"/>
    </source>
</evidence>
<dbReference type="Gene3D" id="3.50.50.60">
    <property type="entry name" value="FAD/NAD(P)-binding domain"/>
    <property type="match status" value="1"/>
</dbReference>
<dbReference type="InterPro" id="IPR036188">
    <property type="entry name" value="FAD/NAD-bd_sf"/>
</dbReference>
<dbReference type="Proteomes" id="UP000320048">
    <property type="component" value="Unassembled WGS sequence"/>
</dbReference>
<dbReference type="Gene3D" id="3.30.9.10">
    <property type="entry name" value="D-Amino Acid Oxidase, subunit A, domain 2"/>
    <property type="match status" value="1"/>
</dbReference>
<keyword evidence="1" id="KW-0560">Oxidoreductase</keyword>
<name>A0A537J206_9BACT</name>
<dbReference type="InterPro" id="IPR006076">
    <property type="entry name" value="FAD-dep_OxRdtase"/>
</dbReference>
<organism evidence="3 4">
    <name type="scientific">Candidatus Segetimicrobium genomatis</name>
    <dbReference type="NCBI Taxonomy" id="2569760"/>
    <lineage>
        <taxon>Bacteria</taxon>
        <taxon>Bacillati</taxon>
        <taxon>Candidatus Sysuimicrobiota</taxon>
        <taxon>Candidatus Sysuimicrobiia</taxon>
        <taxon>Candidatus Sysuimicrobiales</taxon>
        <taxon>Candidatus Segetimicrobiaceae</taxon>
        <taxon>Candidatus Segetimicrobium</taxon>
    </lineage>
</organism>
<feature type="domain" description="FAD dependent oxidoreductase" evidence="2">
    <location>
        <begin position="3"/>
        <end position="206"/>
    </location>
</feature>
<proteinExistence type="predicted"/>
<feature type="non-terminal residue" evidence="3">
    <location>
        <position position="1"/>
    </location>
</feature>
<dbReference type="Pfam" id="PF01266">
    <property type="entry name" value="DAO"/>
    <property type="match status" value="1"/>
</dbReference>
<dbReference type="SUPFAM" id="SSF51905">
    <property type="entry name" value="FAD/NAD(P)-binding domain"/>
    <property type="match status" value="1"/>
</dbReference>
<accession>A0A537J206</accession>
<evidence type="ECO:0000259" key="2">
    <source>
        <dbReference type="Pfam" id="PF01266"/>
    </source>
</evidence>
<dbReference type="PANTHER" id="PTHR13847:SF287">
    <property type="entry name" value="FAD-DEPENDENT OXIDOREDUCTASE DOMAIN-CONTAINING PROTEIN 1"/>
    <property type="match status" value="1"/>
</dbReference>
<gene>
    <name evidence="3" type="ORF">E6H04_13965</name>
</gene>
<dbReference type="EMBL" id="VBAO01000450">
    <property type="protein sequence ID" value="TMI77574.1"/>
    <property type="molecule type" value="Genomic_DNA"/>
</dbReference>
<dbReference type="PANTHER" id="PTHR13847">
    <property type="entry name" value="SARCOSINE DEHYDROGENASE-RELATED"/>
    <property type="match status" value="1"/>
</dbReference>
<evidence type="ECO:0000256" key="1">
    <source>
        <dbReference type="ARBA" id="ARBA00023002"/>
    </source>
</evidence>
<sequence>GGGDPGFQQVGYFVLVRAHEATDLKRNVLRAQQLGARVTLVSQSDLKALVPQMTVDDVAVASYEKESGYANPFATANALVNRARELGAVIVQHVTVEQILTREGRVLGVKTSNGTIDAPVVVNCAGLYAGRLLRSLGIEIEIKPTRHQMCFFRQPLEFGDHPAVVDRPNGTYMRPAPGGLTLHGVGSYDEIVDPDNYDEGAEAHCRAIPDHGCGNAFRWVCGVI</sequence>
<dbReference type="AlphaFoldDB" id="A0A537J206"/>
<protein>
    <submittedName>
        <fullName evidence="3">FAD-binding oxidoreductase</fullName>
    </submittedName>
</protein>
<evidence type="ECO:0000313" key="4">
    <source>
        <dbReference type="Proteomes" id="UP000320048"/>
    </source>
</evidence>
<dbReference type="GO" id="GO:0005737">
    <property type="term" value="C:cytoplasm"/>
    <property type="evidence" value="ECO:0007669"/>
    <property type="project" value="TreeGrafter"/>
</dbReference>
<reference evidence="3 4" key="1">
    <citation type="journal article" date="2019" name="Nat. Microbiol.">
        <title>Mediterranean grassland soil C-N compound turnover is dependent on rainfall and depth, and is mediated by genomically divergent microorganisms.</title>
        <authorList>
            <person name="Diamond S."/>
            <person name="Andeer P.F."/>
            <person name="Li Z."/>
            <person name="Crits-Christoph A."/>
            <person name="Burstein D."/>
            <person name="Anantharaman K."/>
            <person name="Lane K.R."/>
            <person name="Thomas B.C."/>
            <person name="Pan C."/>
            <person name="Northen T.R."/>
            <person name="Banfield J.F."/>
        </authorList>
    </citation>
    <scope>NUCLEOTIDE SEQUENCE [LARGE SCALE GENOMIC DNA]</scope>
    <source>
        <strain evidence="3">NP_7</strain>
    </source>
</reference>